<feature type="domain" description="GH11" evidence="11">
    <location>
        <begin position="50"/>
        <end position="243"/>
    </location>
</feature>
<dbReference type="Gene3D" id="2.60.120.180">
    <property type="match status" value="1"/>
</dbReference>
<dbReference type="PANTHER" id="PTHR46828:SF2">
    <property type="entry name" value="ENDO-1,4-BETA-XYLANASE A-RELATED"/>
    <property type="match status" value="1"/>
</dbReference>
<evidence type="ECO:0000313" key="12">
    <source>
        <dbReference type="EMBL" id="KIL15953.1"/>
    </source>
</evidence>
<dbReference type="PANTHER" id="PTHR46828">
    <property type="entry name" value="ENDO-1,4-BETA-XYLANASE A-RELATED"/>
    <property type="match status" value="1"/>
</dbReference>
<protein>
    <recommendedName>
        <fullName evidence="3 9">Endo-1,4-beta-xylanase</fullName>
        <ecNumber evidence="3 9">3.2.1.8</ecNumber>
    </recommendedName>
</protein>
<name>A0AB34QSN8_BACPU</name>
<dbReference type="InterPro" id="IPR001137">
    <property type="entry name" value="Glyco_hydro_11"/>
</dbReference>
<evidence type="ECO:0000256" key="3">
    <source>
        <dbReference type="ARBA" id="ARBA00012590"/>
    </source>
</evidence>
<dbReference type="PROSITE" id="PS51761">
    <property type="entry name" value="GH11_3"/>
    <property type="match status" value="1"/>
</dbReference>
<keyword evidence="8 9" id="KW-0624">Polysaccharide degradation</keyword>
<evidence type="ECO:0000313" key="13">
    <source>
        <dbReference type="Proteomes" id="UP000031978"/>
    </source>
</evidence>
<dbReference type="EC" id="3.2.1.8" evidence="3 9"/>
<evidence type="ECO:0000256" key="2">
    <source>
        <dbReference type="ARBA" id="ARBA00004851"/>
    </source>
</evidence>
<dbReference type="AlphaFoldDB" id="A0AB34QSN8"/>
<comment type="similarity">
    <text evidence="9 10">Belongs to the glycosyl hydrolase 11 (cellulase G) family.</text>
</comment>
<accession>A0AB34QSN8</accession>
<evidence type="ECO:0000256" key="7">
    <source>
        <dbReference type="ARBA" id="ARBA00023295"/>
    </source>
</evidence>
<dbReference type="PRINTS" id="PR00911">
    <property type="entry name" value="GLHYDRLASE11"/>
</dbReference>
<evidence type="ECO:0000256" key="10">
    <source>
        <dbReference type="RuleBase" id="RU362015"/>
    </source>
</evidence>
<dbReference type="InterPro" id="IPR018208">
    <property type="entry name" value="GH11_AS_1"/>
</dbReference>
<organism evidence="12 13">
    <name type="scientific">Bacillus pumilus</name>
    <name type="common">Bacillus mesentericus</name>
    <dbReference type="NCBI Taxonomy" id="1408"/>
    <lineage>
        <taxon>Bacteria</taxon>
        <taxon>Bacillati</taxon>
        <taxon>Bacillota</taxon>
        <taxon>Bacilli</taxon>
        <taxon>Bacillales</taxon>
        <taxon>Bacillaceae</taxon>
        <taxon>Bacillus</taxon>
    </lineage>
</organism>
<proteinExistence type="inferred from homology"/>
<evidence type="ECO:0000256" key="8">
    <source>
        <dbReference type="ARBA" id="ARBA00023326"/>
    </source>
</evidence>
<evidence type="ECO:0000256" key="5">
    <source>
        <dbReference type="ARBA" id="ARBA00022801"/>
    </source>
</evidence>
<dbReference type="PROSITE" id="PS00777">
    <property type="entry name" value="GH11_2"/>
    <property type="match status" value="1"/>
</dbReference>
<evidence type="ECO:0000256" key="4">
    <source>
        <dbReference type="ARBA" id="ARBA00022651"/>
    </source>
</evidence>
<dbReference type="PROSITE" id="PS00776">
    <property type="entry name" value="GH11_1"/>
    <property type="match status" value="1"/>
</dbReference>
<dbReference type="GO" id="GO:0045493">
    <property type="term" value="P:xylan catabolic process"/>
    <property type="evidence" value="ECO:0007669"/>
    <property type="project" value="UniProtKB-UniRule"/>
</dbReference>
<feature type="active site" description="Nucleophile" evidence="9">
    <location>
        <position position="141"/>
    </location>
</feature>
<dbReference type="GO" id="GO:0031176">
    <property type="term" value="F:endo-1,4-beta-xylanase activity"/>
    <property type="evidence" value="ECO:0007669"/>
    <property type="project" value="UniProtKB-UniRule"/>
</dbReference>
<comment type="caution">
    <text evidence="12">The sequence shown here is derived from an EMBL/GenBank/DDBJ whole genome shotgun (WGS) entry which is preliminary data.</text>
</comment>
<comment type="catalytic activity">
    <reaction evidence="1 9 10">
        <text>Endohydrolysis of (1-&gt;4)-beta-D-xylosidic linkages in xylans.</text>
        <dbReference type="EC" id="3.2.1.8"/>
    </reaction>
</comment>
<evidence type="ECO:0000256" key="1">
    <source>
        <dbReference type="ARBA" id="ARBA00000681"/>
    </source>
</evidence>
<keyword evidence="6 9" id="KW-0119">Carbohydrate metabolism</keyword>
<dbReference type="Pfam" id="PF00457">
    <property type="entry name" value="Glyco_hydro_11"/>
    <property type="match status" value="1"/>
</dbReference>
<dbReference type="SUPFAM" id="SSF49899">
    <property type="entry name" value="Concanavalin A-like lectins/glucanases"/>
    <property type="match status" value="1"/>
</dbReference>
<evidence type="ECO:0000259" key="11">
    <source>
        <dbReference type="PROSITE" id="PS51761"/>
    </source>
</evidence>
<evidence type="ECO:0000256" key="6">
    <source>
        <dbReference type="ARBA" id="ARBA00023277"/>
    </source>
</evidence>
<feature type="active site" description="Proton donor" evidence="9">
    <location>
        <position position="230"/>
    </location>
</feature>
<dbReference type="InterPro" id="IPR013319">
    <property type="entry name" value="GH11/12"/>
</dbReference>
<reference evidence="12 13" key="1">
    <citation type="submission" date="2014-12" db="EMBL/GenBank/DDBJ databases">
        <title>Draft Genome Sequences of Five Spore-Forming Food Isolates of Bacillus pumilus.</title>
        <authorList>
            <person name="de Jong A."/>
            <person name="van Heel A.J."/>
            <person name="Montalban-Lopez M."/>
            <person name="Krawczyk A.O."/>
            <person name="Berendsen E.M."/>
            <person name="Wells-Bennik M."/>
            <person name="Kuipers O.P."/>
        </authorList>
    </citation>
    <scope>NUCLEOTIDE SEQUENCE [LARGE SCALE GENOMIC DNA]</scope>
    <source>
        <strain evidence="12 13">B4127</strain>
    </source>
</reference>
<dbReference type="InterPro" id="IPR033123">
    <property type="entry name" value="GH11_dom"/>
</dbReference>
<keyword evidence="5 9" id="KW-0378">Hydrolase</keyword>
<keyword evidence="7 9" id="KW-0326">Glycosidase</keyword>
<sequence length="249" mass="27997">MSSLHLREGRTILMKKGDGWKMNLKRLRLLFVMCIGFVLTLTAVPAYAKTIYNNEVGTHSGYDYELWKDHGNTSMTLNNGGAFSAGWNNINNALFRKGKKFDSTKTHHQLGNISINYNANFNPGGNSYLCVYGWTQSPLAEYYIVDSWGTYRPTGTYKGSFYADGGTYDIYESTRVNQPSIIGIATFKQYWSVRQSKRTSGTVSVSAHFKKWESLGMPMGKMYETAFTVEGYQSNGSANVMTNQLFIGQ</sequence>
<dbReference type="EMBL" id="JXCL01000036">
    <property type="protein sequence ID" value="KIL15953.1"/>
    <property type="molecule type" value="Genomic_DNA"/>
</dbReference>
<comment type="pathway">
    <text evidence="2 9 10">Glycan degradation; xylan degradation.</text>
</comment>
<evidence type="ECO:0000256" key="9">
    <source>
        <dbReference type="PROSITE-ProRule" id="PRU01097"/>
    </source>
</evidence>
<dbReference type="InterPro" id="IPR013320">
    <property type="entry name" value="ConA-like_dom_sf"/>
</dbReference>
<keyword evidence="4 9" id="KW-0858">Xylan degradation</keyword>
<dbReference type="Proteomes" id="UP000031978">
    <property type="component" value="Unassembled WGS sequence"/>
</dbReference>
<dbReference type="InterPro" id="IPR033119">
    <property type="entry name" value="GH11_AS_2"/>
</dbReference>
<gene>
    <name evidence="12" type="ORF">B4127_2139</name>
</gene>